<organism evidence="1 2">
    <name type="scientific">Streptosporangium becharense</name>
    <dbReference type="NCBI Taxonomy" id="1816182"/>
    <lineage>
        <taxon>Bacteria</taxon>
        <taxon>Bacillati</taxon>
        <taxon>Actinomycetota</taxon>
        <taxon>Actinomycetes</taxon>
        <taxon>Streptosporangiales</taxon>
        <taxon>Streptosporangiaceae</taxon>
        <taxon>Streptosporangium</taxon>
    </lineage>
</organism>
<gene>
    <name evidence="1" type="ORF">F4562_000626</name>
</gene>
<name>A0A7W9IBB0_9ACTN</name>
<evidence type="ECO:0000313" key="2">
    <source>
        <dbReference type="Proteomes" id="UP000540685"/>
    </source>
</evidence>
<dbReference type="RefSeq" id="WP_184540698.1">
    <property type="nucleotide sequence ID" value="NZ_JACHMP010000001.1"/>
</dbReference>
<comment type="caution">
    <text evidence="1">The sequence shown here is derived from an EMBL/GenBank/DDBJ whole genome shotgun (WGS) entry which is preliminary data.</text>
</comment>
<accession>A0A7W9IBB0</accession>
<dbReference type="AlphaFoldDB" id="A0A7W9IBB0"/>
<dbReference type="Proteomes" id="UP000540685">
    <property type="component" value="Unassembled WGS sequence"/>
</dbReference>
<protein>
    <submittedName>
        <fullName evidence="1">Uncharacterized protein</fullName>
    </submittedName>
</protein>
<sequence length="189" mass="21851">MSDPCFPVPELNLLKELQDRFPKEHYAGWFELFDHVDTKYVSGLGHPEFAERLLPFAYATSSGSFYCLWRCDDREDLATLPVIFCGDEGELFIEASSLYELFRLLALDHAHFDDSVNPDNEDECTGGHREYLAWLRDNFGLAAPRSAAEIHEAAFAQYGRPFAEWWMRLSSDYSESVEDMLEELSDRWS</sequence>
<dbReference type="EMBL" id="JACHMP010000001">
    <property type="protein sequence ID" value="MBB5817564.1"/>
    <property type="molecule type" value="Genomic_DNA"/>
</dbReference>
<evidence type="ECO:0000313" key="1">
    <source>
        <dbReference type="EMBL" id="MBB5817564.1"/>
    </source>
</evidence>
<proteinExistence type="predicted"/>
<keyword evidence="2" id="KW-1185">Reference proteome</keyword>
<reference evidence="1 2" key="1">
    <citation type="submission" date="2020-08" db="EMBL/GenBank/DDBJ databases">
        <title>Sequencing the genomes of 1000 actinobacteria strains.</title>
        <authorList>
            <person name="Klenk H.-P."/>
        </authorList>
    </citation>
    <scope>NUCLEOTIDE SEQUENCE [LARGE SCALE GENOMIC DNA]</scope>
    <source>
        <strain evidence="1 2">DSM 46887</strain>
    </source>
</reference>